<dbReference type="InterPro" id="IPR001810">
    <property type="entry name" value="F-box_dom"/>
</dbReference>
<evidence type="ECO:0000256" key="1">
    <source>
        <dbReference type="SAM" id="SignalP"/>
    </source>
</evidence>
<proteinExistence type="predicted"/>
<dbReference type="Proteomes" id="UP000823941">
    <property type="component" value="Chromosome 28"/>
</dbReference>
<keyword evidence="1" id="KW-0732">Signal</keyword>
<dbReference type="Pfam" id="PF00646">
    <property type="entry name" value="F-box"/>
    <property type="match status" value="1"/>
</dbReference>
<feature type="signal peptide" evidence="1">
    <location>
        <begin position="1"/>
        <end position="28"/>
    </location>
</feature>
<organism evidence="3 4">
    <name type="scientific">Plutella xylostella</name>
    <name type="common">Diamondback moth</name>
    <name type="synonym">Plutella maculipennis</name>
    <dbReference type="NCBI Taxonomy" id="51655"/>
    <lineage>
        <taxon>Eukaryota</taxon>
        <taxon>Metazoa</taxon>
        <taxon>Ecdysozoa</taxon>
        <taxon>Arthropoda</taxon>
        <taxon>Hexapoda</taxon>
        <taxon>Insecta</taxon>
        <taxon>Pterygota</taxon>
        <taxon>Neoptera</taxon>
        <taxon>Endopterygota</taxon>
        <taxon>Lepidoptera</taxon>
        <taxon>Glossata</taxon>
        <taxon>Ditrysia</taxon>
        <taxon>Yponomeutoidea</taxon>
        <taxon>Plutellidae</taxon>
        <taxon>Plutella</taxon>
    </lineage>
</organism>
<feature type="chain" id="PRO_5046339749" description="F-box domain-containing protein" evidence="1">
    <location>
        <begin position="29"/>
        <end position="416"/>
    </location>
</feature>
<sequence>MTAWEWSSLPLLPLKCVLDFLSISDVLAATAACRNWRYALALYEGKRETLKLTAKDVPKSLFLSRLFKDNASRLEIYVDCGGDDLDNFFQIVLPIFYEPSRLTEIVFVARAFMNEQKATTLRLQRPITENLIHAHRNTLQSLALFGCEMSSLKDDNIDGKELSPCREQYFDAAPSLLPPQYSLRPLAFSSIRHLTVDITTLDGAALDAISSLRMRRLSVCVSGLCRVGAVPWREWRPPEMDVTIINVSTELFPEIMENILTDDIPVVAFRVMFCKVLYEPIIKHVANNYHSILREFQYVDAPHCGPRPAEVVMDPETYEDPCVINPFILVCWRCTNLRKMVIHGYWIWQYDLLGMVRLRHNTLQEFEVSAVFSKDNRTGCSSAHCMMPAGVRRVVRGDRAKPKDDCFVRVRNNYSI</sequence>
<dbReference type="PANTHER" id="PTHR20933:SF3">
    <property type="entry name" value="F-BOX ONLY PROTEIN 33"/>
    <property type="match status" value="1"/>
</dbReference>
<dbReference type="InterPro" id="IPR032675">
    <property type="entry name" value="LRR_dom_sf"/>
</dbReference>
<feature type="domain" description="F-box" evidence="2">
    <location>
        <begin position="6"/>
        <end position="39"/>
    </location>
</feature>
<evidence type="ECO:0000313" key="3">
    <source>
        <dbReference type="EMBL" id="KAG7296576.1"/>
    </source>
</evidence>
<reference evidence="3 4" key="1">
    <citation type="submission" date="2021-06" db="EMBL/GenBank/DDBJ databases">
        <title>A haploid diamondback moth (Plutella xylostella L.) genome assembly resolves 31 chromosomes and identifies a diamide resistance mutation.</title>
        <authorList>
            <person name="Ward C.M."/>
            <person name="Perry K.D."/>
            <person name="Baker G."/>
            <person name="Powis K."/>
            <person name="Heckel D.G."/>
            <person name="Baxter S.W."/>
        </authorList>
    </citation>
    <scope>NUCLEOTIDE SEQUENCE [LARGE SCALE GENOMIC DNA]</scope>
    <source>
        <strain evidence="3 4">LV</strain>
        <tissue evidence="3">Single pupa</tissue>
    </source>
</reference>
<evidence type="ECO:0000259" key="2">
    <source>
        <dbReference type="Pfam" id="PF00646"/>
    </source>
</evidence>
<name>A0ABQ7PUC3_PLUXY</name>
<evidence type="ECO:0000313" key="4">
    <source>
        <dbReference type="Proteomes" id="UP000823941"/>
    </source>
</evidence>
<keyword evidence="4" id="KW-1185">Reference proteome</keyword>
<dbReference type="PANTHER" id="PTHR20933">
    <property type="entry name" value="F-BOX ONLY PROTEIN 33"/>
    <property type="match status" value="1"/>
</dbReference>
<dbReference type="EMBL" id="JAHIBW010000028">
    <property type="protein sequence ID" value="KAG7296576.1"/>
    <property type="molecule type" value="Genomic_DNA"/>
</dbReference>
<comment type="caution">
    <text evidence="3">The sequence shown here is derived from an EMBL/GenBank/DDBJ whole genome shotgun (WGS) entry which is preliminary data.</text>
</comment>
<dbReference type="Gene3D" id="3.80.10.10">
    <property type="entry name" value="Ribonuclease Inhibitor"/>
    <property type="match status" value="1"/>
</dbReference>
<accession>A0ABQ7PUC3</accession>
<protein>
    <recommendedName>
        <fullName evidence="2">F-box domain-containing protein</fullName>
    </recommendedName>
</protein>
<gene>
    <name evidence="3" type="ORF">JYU34_020371</name>
</gene>